<sequence length="206" mass="23040">MPGISEILPGIITWSEFSEEKQLNFNGYFMRCGDDSVLIDPAQMDEETLQDLHVTVERFPDQELRGIYLTNVHHERMSRQLADQFGVPLWIHEKDKDLLETPPNRTFKDGDTLPCGLVVVGLQDQKSPGESCFYQADQKILFVGDALIGKVPGKVNQLPADKFKDIAKACAGLRVLLEYDFEALLLGDGEPIVTGGRQALSEFLDT</sequence>
<reference evidence="3" key="1">
    <citation type="submission" date="2020-02" db="EMBL/GenBank/DDBJ databases">
        <title>Genomic and physiological characterization of two novel Nitrospinaceae genera.</title>
        <authorList>
            <person name="Mueller A.J."/>
            <person name="Jung M.-Y."/>
            <person name="Strachan C.R."/>
            <person name="Herbold C.W."/>
            <person name="Kirkegaard R.H."/>
            <person name="Daims H."/>
        </authorList>
    </citation>
    <scope>NUCLEOTIDE SEQUENCE [LARGE SCALE GENOMIC DNA]</scope>
</reference>
<dbReference type="Gene3D" id="3.60.15.10">
    <property type="entry name" value="Ribonuclease Z/Hydroxyacylglutathione hydrolase-like"/>
    <property type="match status" value="1"/>
</dbReference>
<name>A0A7T0C179_9BACT</name>
<proteinExistence type="predicted"/>
<dbReference type="SUPFAM" id="SSF56281">
    <property type="entry name" value="Metallo-hydrolase/oxidoreductase"/>
    <property type="match status" value="1"/>
</dbReference>
<dbReference type="KEGG" id="nva:G3M78_04445"/>
<evidence type="ECO:0000313" key="2">
    <source>
        <dbReference type="EMBL" id="QPJ64679.1"/>
    </source>
</evidence>
<gene>
    <name evidence="2" type="ORF">G3M78_04445</name>
</gene>
<dbReference type="SMART" id="SM00849">
    <property type="entry name" value="Lactamase_B"/>
    <property type="match status" value="1"/>
</dbReference>
<evidence type="ECO:0000313" key="3">
    <source>
        <dbReference type="Proteomes" id="UP000594464"/>
    </source>
</evidence>
<organism evidence="2 3">
    <name type="scientific">Candidatus Nitrohelix vancouverensis</name>
    <dbReference type="NCBI Taxonomy" id="2705534"/>
    <lineage>
        <taxon>Bacteria</taxon>
        <taxon>Pseudomonadati</taxon>
        <taxon>Nitrospinota/Tectimicrobiota group</taxon>
        <taxon>Nitrospinota</taxon>
        <taxon>Nitrospinia</taxon>
        <taxon>Nitrospinales</taxon>
        <taxon>Nitrospinaceae</taxon>
        <taxon>Candidatus Nitrohelix</taxon>
    </lineage>
</organism>
<dbReference type="EMBL" id="CP048620">
    <property type="protein sequence ID" value="QPJ64679.1"/>
    <property type="molecule type" value="Genomic_DNA"/>
</dbReference>
<dbReference type="AlphaFoldDB" id="A0A7T0C179"/>
<dbReference type="Pfam" id="PF14597">
    <property type="entry name" value="Lactamase_B_5"/>
    <property type="match status" value="1"/>
</dbReference>
<feature type="domain" description="Metallo-beta-lactamase" evidence="1">
    <location>
        <begin position="24"/>
        <end position="196"/>
    </location>
</feature>
<dbReference type="InterPro" id="IPR036866">
    <property type="entry name" value="RibonucZ/Hydroxyglut_hydro"/>
</dbReference>
<dbReference type="InterPro" id="IPR001279">
    <property type="entry name" value="Metallo-B-lactamas"/>
</dbReference>
<accession>A0A7T0C179</accession>
<evidence type="ECO:0000259" key="1">
    <source>
        <dbReference type="SMART" id="SM00849"/>
    </source>
</evidence>
<dbReference type="Proteomes" id="UP000594464">
    <property type="component" value="Chromosome"/>
</dbReference>
<protein>
    <recommendedName>
        <fullName evidence="1">Metallo-beta-lactamase domain-containing protein</fullName>
    </recommendedName>
</protein>